<feature type="domain" description="DUF6534" evidence="3">
    <location>
        <begin position="17"/>
        <end position="103"/>
    </location>
</feature>
<name>A0A9P6C8C2_9AGAR</name>
<evidence type="ECO:0000259" key="3">
    <source>
        <dbReference type="Pfam" id="PF20152"/>
    </source>
</evidence>
<accession>A0A9P6C8C2</accession>
<evidence type="ECO:0000313" key="5">
    <source>
        <dbReference type="Proteomes" id="UP000807342"/>
    </source>
</evidence>
<keyword evidence="2" id="KW-0472">Membrane</keyword>
<dbReference type="Pfam" id="PF20152">
    <property type="entry name" value="DUF6534"/>
    <property type="match status" value="1"/>
</dbReference>
<feature type="transmembrane region" description="Helical" evidence="2">
    <location>
        <begin position="52"/>
        <end position="71"/>
    </location>
</feature>
<proteinExistence type="predicted"/>
<evidence type="ECO:0000256" key="2">
    <source>
        <dbReference type="SAM" id="Phobius"/>
    </source>
</evidence>
<feature type="transmembrane region" description="Helical" evidence="2">
    <location>
        <begin position="12"/>
        <end position="32"/>
    </location>
</feature>
<keyword evidence="2" id="KW-1133">Transmembrane helix</keyword>
<dbReference type="AlphaFoldDB" id="A0A9P6C8C2"/>
<feature type="region of interest" description="Disordered" evidence="1">
    <location>
        <begin position="140"/>
        <end position="207"/>
    </location>
</feature>
<comment type="caution">
    <text evidence="4">The sequence shown here is derived from an EMBL/GenBank/DDBJ whole genome shotgun (WGS) entry which is preliminary data.</text>
</comment>
<keyword evidence="5" id="KW-1185">Reference proteome</keyword>
<keyword evidence="2" id="KW-0812">Transmembrane</keyword>
<dbReference type="EMBL" id="MU151075">
    <property type="protein sequence ID" value="KAF9452109.1"/>
    <property type="molecule type" value="Genomic_DNA"/>
</dbReference>
<evidence type="ECO:0000313" key="4">
    <source>
        <dbReference type="EMBL" id="KAF9452109.1"/>
    </source>
</evidence>
<dbReference type="OrthoDB" id="2535105at2759"/>
<reference evidence="4" key="1">
    <citation type="submission" date="2020-11" db="EMBL/GenBank/DDBJ databases">
        <authorList>
            <consortium name="DOE Joint Genome Institute"/>
            <person name="Ahrendt S."/>
            <person name="Riley R."/>
            <person name="Andreopoulos W."/>
            <person name="Labutti K."/>
            <person name="Pangilinan J."/>
            <person name="Ruiz-Duenas F.J."/>
            <person name="Barrasa J.M."/>
            <person name="Sanchez-Garcia M."/>
            <person name="Camarero S."/>
            <person name="Miyauchi S."/>
            <person name="Serrano A."/>
            <person name="Linde D."/>
            <person name="Babiker R."/>
            <person name="Drula E."/>
            <person name="Ayuso-Fernandez I."/>
            <person name="Pacheco R."/>
            <person name="Padilla G."/>
            <person name="Ferreira P."/>
            <person name="Barriuso J."/>
            <person name="Kellner H."/>
            <person name="Castanera R."/>
            <person name="Alfaro M."/>
            <person name="Ramirez L."/>
            <person name="Pisabarro A.G."/>
            <person name="Kuo A."/>
            <person name="Tritt A."/>
            <person name="Lipzen A."/>
            <person name="He G."/>
            <person name="Yan M."/>
            <person name="Ng V."/>
            <person name="Cullen D."/>
            <person name="Martin F."/>
            <person name="Rosso M.-N."/>
            <person name="Henrissat B."/>
            <person name="Hibbett D."/>
            <person name="Martinez A.T."/>
            <person name="Grigoriev I.V."/>
        </authorList>
    </citation>
    <scope>NUCLEOTIDE SEQUENCE</scope>
    <source>
        <strain evidence="4">MF-IS2</strain>
    </source>
</reference>
<sequence>MTRGTPIRIGSAALVCAMIADWTITVCLVLFLREHEGSKMRTLLQTLTRYAVNFGLLIGLTDLVVVILASANRSTINLYQLSIFEIVGSLYANTILASLNSRELVADHLSREQRNIHLASISYANTNGSKESVSRHTNIEPITLGNGTSTRNRPGNHVHTRPVNQIDVTYESPVSDPEKSAEMGEVARSSPGSSRVGASLRWDPPSI</sequence>
<protein>
    <recommendedName>
        <fullName evidence="3">DUF6534 domain-containing protein</fullName>
    </recommendedName>
</protein>
<organism evidence="4 5">
    <name type="scientific">Macrolepiota fuliginosa MF-IS2</name>
    <dbReference type="NCBI Taxonomy" id="1400762"/>
    <lineage>
        <taxon>Eukaryota</taxon>
        <taxon>Fungi</taxon>
        <taxon>Dikarya</taxon>
        <taxon>Basidiomycota</taxon>
        <taxon>Agaricomycotina</taxon>
        <taxon>Agaricomycetes</taxon>
        <taxon>Agaricomycetidae</taxon>
        <taxon>Agaricales</taxon>
        <taxon>Agaricineae</taxon>
        <taxon>Agaricaceae</taxon>
        <taxon>Macrolepiota</taxon>
    </lineage>
</organism>
<dbReference type="InterPro" id="IPR045339">
    <property type="entry name" value="DUF6534"/>
</dbReference>
<dbReference type="Proteomes" id="UP000807342">
    <property type="component" value="Unassembled WGS sequence"/>
</dbReference>
<evidence type="ECO:0000256" key="1">
    <source>
        <dbReference type="SAM" id="MobiDB-lite"/>
    </source>
</evidence>
<gene>
    <name evidence="4" type="ORF">P691DRAFT_805638</name>
</gene>